<feature type="transmembrane region" description="Helical" evidence="9">
    <location>
        <begin position="317"/>
        <end position="333"/>
    </location>
</feature>
<feature type="transmembrane region" description="Helical" evidence="9">
    <location>
        <begin position="292"/>
        <end position="311"/>
    </location>
</feature>
<dbReference type="GeneID" id="106744338"/>
<evidence type="ECO:0000313" key="11">
    <source>
        <dbReference type="Proteomes" id="UP000515204"/>
    </source>
</evidence>
<evidence type="ECO:0000256" key="3">
    <source>
        <dbReference type="ARBA" id="ARBA00022448"/>
    </source>
</evidence>
<feature type="transmembrane region" description="Helical" evidence="9">
    <location>
        <begin position="345"/>
        <end position="370"/>
    </location>
</feature>
<feature type="transmembrane region" description="Helical" evidence="9">
    <location>
        <begin position="382"/>
        <end position="406"/>
    </location>
</feature>
<evidence type="ECO:0000256" key="5">
    <source>
        <dbReference type="ARBA" id="ARBA00022989"/>
    </source>
</evidence>
<dbReference type="RefSeq" id="XP_014474499.1">
    <property type="nucleotide sequence ID" value="XM_014619013.1"/>
</dbReference>
<dbReference type="OrthoDB" id="534912at2759"/>
<sequence>MSSKDYFYAENYFDYAVQLRSLNNYTSEPTHIGHWSSLTRLVLVILTRIGFVLVQVGSVPINNVNLILLQNVVDLCCVTVMYFLTGFLIAYSGNLVGVIDQARWIGDPTIDKDEAITGWQAVTVASAICTTAVVGRMHTLGYLLMGVVLAGLTQPLLIHWAWTTNGWMTESDLADKRVIFKDYAGAAVVHVVGGLSGLIGCVVLGRRMLRLRDLDDASISAGSAGTVFAGLLLVLVGLQGLCKSAYSRDRYRVLERDPSHAYVNNLLAASSCSLLVVALHFVLSREAFNHWTVMRCVQGTIAGVVAVSAAANDYSPQAAVGLGCLAGVVFYLISRQVFHSALEDYCNVVAVHLGCAIFGSLAAPICAARADEDVTTILLNLSWQLICLVTLLTLVGATMLLLFGVLQCCGILRNRTECLNHVRANAVIDRGPPRSFLQRFFFPDSGCLYLQPGSTGRQPSVGSRFWKYQAEIDKLEGGRPIANVDPEDNLTQVQAPGARVKKTRQVHTLSTSIPAPVEEQGGIGESVNLPETGKKLFLGREIKHSLDPIIEEMDEEASKELEVTESSYTGGDIGSIRTENLSTLAESKNPRNYQLRRTEKLTNLHREFIREDLKVVLEPRRVDSETSSDSCDEDGCIGRT</sequence>
<protein>
    <submittedName>
        <fullName evidence="12">Ammonium transporter sll1017</fullName>
    </submittedName>
</protein>
<dbReference type="Gene3D" id="1.10.3430.10">
    <property type="entry name" value="Ammonium transporter AmtB like domains"/>
    <property type="match status" value="1"/>
</dbReference>
<feature type="region of interest" description="Disordered" evidence="8">
    <location>
        <begin position="620"/>
        <end position="640"/>
    </location>
</feature>
<dbReference type="GO" id="GO:0005886">
    <property type="term" value="C:plasma membrane"/>
    <property type="evidence" value="ECO:0007669"/>
    <property type="project" value="TreeGrafter"/>
</dbReference>
<dbReference type="PANTHER" id="PTHR11730:SF6">
    <property type="entry name" value="AMMONIUM TRANSPORTER"/>
    <property type="match status" value="1"/>
</dbReference>
<organism evidence="11 12">
    <name type="scientific">Dinoponera quadriceps</name>
    <name type="common">South American ant</name>
    <dbReference type="NCBI Taxonomy" id="609295"/>
    <lineage>
        <taxon>Eukaryota</taxon>
        <taxon>Metazoa</taxon>
        <taxon>Ecdysozoa</taxon>
        <taxon>Arthropoda</taxon>
        <taxon>Hexapoda</taxon>
        <taxon>Insecta</taxon>
        <taxon>Pterygota</taxon>
        <taxon>Neoptera</taxon>
        <taxon>Endopterygota</taxon>
        <taxon>Hymenoptera</taxon>
        <taxon>Apocrita</taxon>
        <taxon>Aculeata</taxon>
        <taxon>Formicoidea</taxon>
        <taxon>Formicidae</taxon>
        <taxon>Ponerinae</taxon>
        <taxon>Ponerini</taxon>
        <taxon>Dinoponera</taxon>
    </lineage>
</organism>
<feature type="transmembrane region" description="Helical" evidence="9">
    <location>
        <begin position="183"/>
        <end position="205"/>
    </location>
</feature>
<keyword evidence="3" id="KW-0813">Transport</keyword>
<keyword evidence="7" id="KW-0924">Ammonia transport</keyword>
<evidence type="ECO:0000313" key="12">
    <source>
        <dbReference type="RefSeq" id="XP_014474499.1"/>
    </source>
</evidence>
<dbReference type="Pfam" id="PF00909">
    <property type="entry name" value="Ammonium_transp"/>
    <property type="match status" value="1"/>
</dbReference>
<dbReference type="SUPFAM" id="SSF111352">
    <property type="entry name" value="Ammonium transporter"/>
    <property type="match status" value="1"/>
</dbReference>
<dbReference type="GO" id="GO:0008519">
    <property type="term" value="F:ammonium channel activity"/>
    <property type="evidence" value="ECO:0007669"/>
    <property type="project" value="InterPro"/>
</dbReference>
<dbReference type="GO" id="GO:0097272">
    <property type="term" value="P:ammonium homeostasis"/>
    <property type="evidence" value="ECO:0007669"/>
    <property type="project" value="TreeGrafter"/>
</dbReference>
<keyword evidence="11" id="KW-1185">Reference proteome</keyword>
<evidence type="ECO:0000256" key="6">
    <source>
        <dbReference type="ARBA" id="ARBA00023136"/>
    </source>
</evidence>
<evidence type="ECO:0000256" key="9">
    <source>
        <dbReference type="SAM" id="Phobius"/>
    </source>
</evidence>
<comment type="subcellular location">
    <subcellularLocation>
        <location evidence="1">Membrane</location>
        <topology evidence="1">Multi-pass membrane protein</topology>
    </subcellularLocation>
</comment>
<feature type="domain" description="Ammonium transporter AmtB-like" evidence="10">
    <location>
        <begin position="41"/>
        <end position="414"/>
    </location>
</feature>
<dbReference type="PANTHER" id="PTHR11730">
    <property type="entry name" value="AMMONIUM TRANSPORTER"/>
    <property type="match status" value="1"/>
</dbReference>
<name>A0A6P3X9F4_DINQU</name>
<evidence type="ECO:0000259" key="10">
    <source>
        <dbReference type="Pfam" id="PF00909"/>
    </source>
</evidence>
<dbReference type="InterPro" id="IPR029020">
    <property type="entry name" value="Ammonium/urea_transptr"/>
</dbReference>
<feature type="transmembrane region" description="Helical" evidence="9">
    <location>
        <begin position="261"/>
        <end position="283"/>
    </location>
</feature>
<comment type="similarity">
    <text evidence="2">Belongs to the ammonia transporter channel (TC 1.A.11.2) family.</text>
</comment>
<feature type="transmembrane region" description="Helical" evidence="9">
    <location>
        <begin position="66"/>
        <end position="91"/>
    </location>
</feature>
<evidence type="ECO:0000256" key="4">
    <source>
        <dbReference type="ARBA" id="ARBA00022692"/>
    </source>
</evidence>
<dbReference type="InterPro" id="IPR024041">
    <property type="entry name" value="NH4_transpt_AmtB-like_dom"/>
</dbReference>
<feature type="transmembrane region" description="Helical" evidence="9">
    <location>
        <begin position="142"/>
        <end position="163"/>
    </location>
</feature>
<proteinExistence type="inferred from homology"/>
<feature type="transmembrane region" description="Helical" evidence="9">
    <location>
        <begin position="116"/>
        <end position="135"/>
    </location>
</feature>
<feature type="transmembrane region" description="Helical" evidence="9">
    <location>
        <begin position="217"/>
        <end position="241"/>
    </location>
</feature>
<dbReference type="Proteomes" id="UP000515204">
    <property type="component" value="Unplaced"/>
</dbReference>
<keyword evidence="6 9" id="KW-0472">Membrane</keyword>
<dbReference type="KEGG" id="dqu:106744338"/>
<keyword evidence="5 9" id="KW-1133">Transmembrane helix</keyword>
<reference evidence="12" key="1">
    <citation type="submission" date="2025-08" db="UniProtKB">
        <authorList>
            <consortium name="RefSeq"/>
        </authorList>
    </citation>
    <scope>IDENTIFICATION</scope>
</reference>
<gene>
    <name evidence="12" type="primary">LOC106744338</name>
</gene>
<keyword evidence="4 9" id="KW-0812">Transmembrane</keyword>
<feature type="compositionally biased region" description="Acidic residues" evidence="8">
    <location>
        <begin position="630"/>
        <end position="640"/>
    </location>
</feature>
<evidence type="ECO:0000256" key="7">
    <source>
        <dbReference type="ARBA" id="ARBA00023177"/>
    </source>
</evidence>
<evidence type="ECO:0000256" key="2">
    <source>
        <dbReference type="ARBA" id="ARBA00005887"/>
    </source>
</evidence>
<evidence type="ECO:0000256" key="8">
    <source>
        <dbReference type="SAM" id="MobiDB-lite"/>
    </source>
</evidence>
<accession>A0A6P3X9F4</accession>
<evidence type="ECO:0000256" key="1">
    <source>
        <dbReference type="ARBA" id="ARBA00004141"/>
    </source>
</evidence>
<dbReference type="AlphaFoldDB" id="A0A6P3X9F4"/>